<accession>A0A9P4GN31</accession>
<evidence type="ECO:0000313" key="3">
    <source>
        <dbReference type="Proteomes" id="UP000800039"/>
    </source>
</evidence>
<dbReference type="Proteomes" id="UP000800039">
    <property type="component" value="Unassembled WGS sequence"/>
</dbReference>
<dbReference type="EMBL" id="ML976615">
    <property type="protein sequence ID" value="KAF1848595.1"/>
    <property type="molecule type" value="Genomic_DNA"/>
</dbReference>
<comment type="caution">
    <text evidence="2">The sequence shown here is derived from an EMBL/GenBank/DDBJ whole genome shotgun (WGS) entry which is preliminary data.</text>
</comment>
<organism evidence="2 3">
    <name type="scientific">Cucurbitaria berberidis CBS 394.84</name>
    <dbReference type="NCBI Taxonomy" id="1168544"/>
    <lineage>
        <taxon>Eukaryota</taxon>
        <taxon>Fungi</taxon>
        <taxon>Dikarya</taxon>
        <taxon>Ascomycota</taxon>
        <taxon>Pezizomycotina</taxon>
        <taxon>Dothideomycetes</taxon>
        <taxon>Pleosporomycetidae</taxon>
        <taxon>Pleosporales</taxon>
        <taxon>Pleosporineae</taxon>
        <taxon>Cucurbitariaceae</taxon>
        <taxon>Cucurbitaria</taxon>
    </lineage>
</organism>
<gene>
    <name evidence="2" type="ORF">K460DRAFT_353560</name>
</gene>
<keyword evidence="3" id="KW-1185">Reference proteome</keyword>
<dbReference type="GeneID" id="63848975"/>
<protein>
    <submittedName>
        <fullName evidence="2">Uncharacterized protein</fullName>
    </submittedName>
</protein>
<evidence type="ECO:0000313" key="2">
    <source>
        <dbReference type="EMBL" id="KAF1848595.1"/>
    </source>
</evidence>
<name>A0A9P4GN31_9PLEO</name>
<dbReference type="AlphaFoldDB" id="A0A9P4GN31"/>
<evidence type="ECO:0000256" key="1">
    <source>
        <dbReference type="SAM" id="MobiDB-lite"/>
    </source>
</evidence>
<proteinExistence type="predicted"/>
<dbReference type="RefSeq" id="XP_040791158.1">
    <property type="nucleotide sequence ID" value="XM_040931723.1"/>
</dbReference>
<sequence length="103" mass="12211">MRFYLSPHVNDGGISPPRDPREMPRPGYYPSDYRSVSPMWDLRRPSMGPRMSSRPIMYANMNDGPGDWMPMGEWYGREEEMPRGRRPEGNLHWDFMFEHGRFG</sequence>
<reference evidence="2" key="1">
    <citation type="submission" date="2020-01" db="EMBL/GenBank/DDBJ databases">
        <authorList>
            <consortium name="DOE Joint Genome Institute"/>
            <person name="Haridas S."/>
            <person name="Albert R."/>
            <person name="Binder M."/>
            <person name="Bloem J."/>
            <person name="Labutti K."/>
            <person name="Salamov A."/>
            <person name="Andreopoulos B."/>
            <person name="Baker S.E."/>
            <person name="Barry K."/>
            <person name="Bills G."/>
            <person name="Bluhm B.H."/>
            <person name="Cannon C."/>
            <person name="Castanera R."/>
            <person name="Culley D.E."/>
            <person name="Daum C."/>
            <person name="Ezra D."/>
            <person name="Gonzalez J.B."/>
            <person name="Henrissat B."/>
            <person name="Kuo A."/>
            <person name="Liang C."/>
            <person name="Lipzen A."/>
            <person name="Lutzoni F."/>
            <person name="Magnuson J."/>
            <person name="Mondo S."/>
            <person name="Nolan M."/>
            <person name="Ohm R."/>
            <person name="Pangilinan J."/>
            <person name="Park H.-J."/>
            <person name="Ramirez L."/>
            <person name="Alfaro M."/>
            <person name="Sun H."/>
            <person name="Tritt A."/>
            <person name="Yoshinaga Y."/>
            <person name="Zwiers L.-H."/>
            <person name="Turgeon B.G."/>
            <person name="Goodwin S.B."/>
            <person name="Spatafora J.W."/>
            <person name="Crous P.W."/>
            <person name="Grigoriev I.V."/>
        </authorList>
    </citation>
    <scope>NUCLEOTIDE SEQUENCE</scope>
    <source>
        <strain evidence="2">CBS 394.84</strain>
    </source>
</reference>
<feature type="region of interest" description="Disordered" evidence="1">
    <location>
        <begin position="1"/>
        <end position="30"/>
    </location>
</feature>